<evidence type="ECO:0000256" key="8">
    <source>
        <dbReference type="ARBA" id="ARBA00023012"/>
    </source>
</evidence>
<dbReference type="Pfam" id="PF16927">
    <property type="entry name" value="HisKA_7TM"/>
    <property type="match status" value="1"/>
</dbReference>
<dbReference type="Gene3D" id="1.10.287.130">
    <property type="match status" value="1"/>
</dbReference>
<keyword evidence="4" id="KW-0808">Transferase</keyword>
<feature type="transmembrane region" description="Helical" evidence="9">
    <location>
        <begin position="221"/>
        <end position="241"/>
    </location>
</feature>
<dbReference type="SUPFAM" id="SSF55785">
    <property type="entry name" value="PYP-like sensor domain (PAS domain)"/>
    <property type="match status" value="1"/>
</dbReference>
<dbReference type="InterPro" id="IPR003661">
    <property type="entry name" value="HisK_dim/P_dom"/>
</dbReference>
<evidence type="ECO:0000256" key="5">
    <source>
        <dbReference type="ARBA" id="ARBA00022741"/>
    </source>
</evidence>
<evidence type="ECO:0000313" key="12">
    <source>
        <dbReference type="Proteomes" id="UP000249890"/>
    </source>
</evidence>
<dbReference type="GO" id="GO:0000155">
    <property type="term" value="F:phosphorelay sensor kinase activity"/>
    <property type="evidence" value="ECO:0007669"/>
    <property type="project" value="InterPro"/>
</dbReference>
<dbReference type="Pfam" id="PF08448">
    <property type="entry name" value="PAS_4"/>
    <property type="match status" value="1"/>
</dbReference>
<feature type="domain" description="Histidine kinase" evidence="10">
    <location>
        <begin position="380"/>
        <end position="597"/>
    </location>
</feature>
<dbReference type="OrthoDB" id="9810447at2"/>
<dbReference type="Pfam" id="PF00512">
    <property type="entry name" value="HisKA"/>
    <property type="match status" value="1"/>
</dbReference>
<dbReference type="SMART" id="SM00387">
    <property type="entry name" value="HATPase_c"/>
    <property type="match status" value="1"/>
</dbReference>
<dbReference type="SUPFAM" id="SSF55874">
    <property type="entry name" value="ATPase domain of HSP90 chaperone/DNA topoisomerase II/histidine kinase"/>
    <property type="match status" value="1"/>
</dbReference>
<keyword evidence="8" id="KW-0902">Two-component regulatory system</keyword>
<dbReference type="InterPro" id="IPR036890">
    <property type="entry name" value="HATPase_C_sf"/>
</dbReference>
<evidence type="ECO:0000256" key="1">
    <source>
        <dbReference type="ARBA" id="ARBA00000085"/>
    </source>
</evidence>
<evidence type="ECO:0000313" key="11">
    <source>
        <dbReference type="EMBL" id="ASA24938.1"/>
    </source>
</evidence>
<keyword evidence="9" id="KW-0472">Membrane</keyword>
<feature type="transmembrane region" description="Helical" evidence="9">
    <location>
        <begin position="43"/>
        <end position="65"/>
    </location>
</feature>
<comment type="catalytic activity">
    <reaction evidence="1">
        <text>ATP + protein L-histidine = ADP + protein N-phospho-L-histidine.</text>
        <dbReference type="EC" id="2.7.13.3"/>
    </reaction>
</comment>
<evidence type="ECO:0000256" key="4">
    <source>
        <dbReference type="ARBA" id="ARBA00022679"/>
    </source>
</evidence>
<dbReference type="InterPro" id="IPR031621">
    <property type="entry name" value="HisKA_7TM"/>
</dbReference>
<dbReference type="PANTHER" id="PTHR43711">
    <property type="entry name" value="TWO-COMPONENT HISTIDINE KINASE"/>
    <property type="match status" value="1"/>
</dbReference>
<keyword evidence="3" id="KW-0597">Phosphoprotein</keyword>
<feature type="transmembrane region" description="Helical" evidence="9">
    <location>
        <begin position="192"/>
        <end position="215"/>
    </location>
</feature>
<feature type="transmembrane region" description="Helical" evidence="9">
    <location>
        <begin position="77"/>
        <end position="100"/>
    </location>
</feature>
<feature type="transmembrane region" description="Helical" evidence="9">
    <location>
        <begin position="15"/>
        <end position="36"/>
    </location>
</feature>
<dbReference type="CDD" id="cd00082">
    <property type="entry name" value="HisKA"/>
    <property type="match status" value="1"/>
</dbReference>
<keyword evidence="5" id="KW-0547">Nucleotide-binding</keyword>
<gene>
    <name evidence="11" type="ORF">B9T62_31795</name>
</gene>
<evidence type="ECO:0000256" key="3">
    <source>
        <dbReference type="ARBA" id="ARBA00022553"/>
    </source>
</evidence>
<reference evidence="11 12" key="1">
    <citation type="submission" date="2017-06" db="EMBL/GenBank/DDBJ databases">
        <title>Complete genome sequence of Paenibacillus donghaensis KCTC 13049T isolated from East Sea sediment, South Korea.</title>
        <authorList>
            <person name="Jung B.K."/>
            <person name="Hong S.-J."/>
            <person name="Shin J.-H."/>
        </authorList>
    </citation>
    <scope>NUCLEOTIDE SEQUENCE [LARGE SCALE GENOMIC DNA]</scope>
    <source>
        <strain evidence="11 12">KCTC 13049</strain>
    </source>
</reference>
<dbReference type="Proteomes" id="UP000249890">
    <property type="component" value="Chromosome"/>
</dbReference>
<evidence type="ECO:0000259" key="10">
    <source>
        <dbReference type="PROSITE" id="PS50109"/>
    </source>
</evidence>
<evidence type="ECO:0000256" key="9">
    <source>
        <dbReference type="SAM" id="Phobius"/>
    </source>
</evidence>
<dbReference type="SMART" id="SM00388">
    <property type="entry name" value="HisKA"/>
    <property type="match status" value="1"/>
</dbReference>
<dbReference type="Pfam" id="PF02518">
    <property type="entry name" value="HATPase_c"/>
    <property type="match status" value="1"/>
</dbReference>
<keyword evidence="9" id="KW-1133">Transmembrane helix</keyword>
<sequence>MNEYFLDRGQPSMSYNLYLFVLLMAATCCSLSMTYLSWKRRNLPIAISYGLGMLVSSFYSFGYAFEIISTTLEHIRFWLHIEYVGIVFGPVLWFIMVLQYTGHEAWVRTRTVVLLLVVAVLTLAIQYTNEWHHLFYKSMTINHSEGFPLVTLNKGPLYSVHVIFSYLLFVIGMGLMIQMFRAAAPHMKKQIALMIVGSWGPFGFTLVYLSGVFYMPIDLSPFGFVFSGVFYLWGIYQFNLLRLAPLALQKVFESMQDAVIVFDLENSLISYNRSAARVIGGLNNKSIGCSASQVFSRHPLLMDKMLQEPSSASKVQLSDPEDDRFYNVQLTFVSNNNNRPVGKMLLLTDVTDTVRVEEKLLENARQLSELNTFKDRMFSVVAHDIRDPIAVLVNLMELLEEELQSGGEDHEEIVNEMAQQVQNTFALVEGLLDWFRSQTGGMISEPVVRDLAQIVQANLRMLLVRSGSKRIRMISEIRQDTFVYVDQAMLNLILRNLLSNAIKFTDYGGSVTLRAERMEHTMIISVSDTGEGMSAEQAESLLQDDYPVSLTGTAGERGIGLGLSLCREFVRLNGGELWFDSILAEGSTFYFSVPVLPQTTSVLSGSSMERGIRA</sequence>
<evidence type="ECO:0000256" key="2">
    <source>
        <dbReference type="ARBA" id="ARBA00012438"/>
    </source>
</evidence>
<dbReference type="InterPro" id="IPR013656">
    <property type="entry name" value="PAS_4"/>
</dbReference>
<dbReference type="PANTHER" id="PTHR43711:SF31">
    <property type="entry name" value="HISTIDINE KINASE"/>
    <property type="match status" value="1"/>
</dbReference>
<proteinExistence type="predicted"/>
<dbReference type="InterPro" id="IPR036097">
    <property type="entry name" value="HisK_dim/P_sf"/>
</dbReference>
<evidence type="ECO:0000256" key="6">
    <source>
        <dbReference type="ARBA" id="ARBA00022777"/>
    </source>
</evidence>
<dbReference type="EC" id="2.7.13.3" evidence="2"/>
<feature type="transmembrane region" description="Helical" evidence="9">
    <location>
        <begin position="158"/>
        <end position="180"/>
    </location>
</feature>
<feature type="transmembrane region" description="Helical" evidence="9">
    <location>
        <begin position="112"/>
        <end position="129"/>
    </location>
</feature>
<organism evidence="11 12">
    <name type="scientific">Paenibacillus donghaensis</name>
    <dbReference type="NCBI Taxonomy" id="414771"/>
    <lineage>
        <taxon>Bacteria</taxon>
        <taxon>Bacillati</taxon>
        <taxon>Bacillota</taxon>
        <taxon>Bacilli</taxon>
        <taxon>Bacillales</taxon>
        <taxon>Paenibacillaceae</taxon>
        <taxon>Paenibacillus</taxon>
    </lineage>
</organism>
<evidence type="ECO:0000256" key="7">
    <source>
        <dbReference type="ARBA" id="ARBA00022840"/>
    </source>
</evidence>
<dbReference type="InterPro" id="IPR003594">
    <property type="entry name" value="HATPase_dom"/>
</dbReference>
<accession>A0A2Z2KXE6</accession>
<dbReference type="PROSITE" id="PS50109">
    <property type="entry name" value="HIS_KIN"/>
    <property type="match status" value="1"/>
</dbReference>
<dbReference type="SUPFAM" id="SSF47384">
    <property type="entry name" value="Homodimeric domain of signal transducing histidine kinase"/>
    <property type="match status" value="1"/>
</dbReference>
<keyword evidence="7" id="KW-0067">ATP-binding</keyword>
<dbReference type="PRINTS" id="PR00344">
    <property type="entry name" value="BCTRLSENSOR"/>
</dbReference>
<dbReference type="KEGG" id="pdh:B9T62_31795"/>
<protein>
    <recommendedName>
        <fullName evidence="2">histidine kinase</fullName>
        <ecNumber evidence="2">2.7.13.3</ecNumber>
    </recommendedName>
</protein>
<name>A0A2Z2KXE6_9BACL</name>
<dbReference type="AlphaFoldDB" id="A0A2Z2KXE6"/>
<dbReference type="InterPro" id="IPR004358">
    <property type="entry name" value="Sig_transdc_His_kin-like_C"/>
</dbReference>
<dbReference type="EMBL" id="CP021780">
    <property type="protein sequence ID" value="ASA24938.1"/>
    <property type="molecule type" value="Genomic_DNA"/>
</dbReference>
<dbReference type="Gene3D" id="3.30.565.10">
    <property type="entry name" value="Histidine kinase-like ATPase, C-terminal domain"/>
    <property type="match status" value="1"/>
</dbReference>
<keyword evidence="12" id="KW-1185">Reference proteome</keyword>
<dbReference type="InterPro" id="IPR050736">
    <property type="entry name" value="Sensor_HK_Regulatory"/>
</dbReference>
<dbReference type="InterPro" id="IPR005467">
    <property type="entry name" value="His_kinase_dom"/>
</dbReference>
<keyword evidence="6" id="KW-0418">Kinase</keyword>
<dbReference type="Gene3D" id="3.30.450.20">
    <property type="entry name" value="PAS domain"/>
    <property type="match status" value="1"/>
</dbReference>
<dbReference type="GO" id="GO:0005524">
    <property type="term" value="F:ATP binding"/>
    <property type="evidence" value="ECO:0007669"/>
    <property type="project" value="UniProtKB-KW"/>
</dbReference>
<dbReference type="InterPro" id="IPR035965">
    <property type="entry name" value="PAS-like_dom_sf"/>
</dbReference>
<keyword evidence="9" id="KW-0812">Transmembrane</keyword>